<comment type="caution">
    <text evidence="4">The sequence shown here is derived from an EMBL/GenBank/DDBJ whole genome shotgun (WGS) entry which is preliminary data.</text>
</comment>
<protein>
    <submittedName>
        <fullName evidence="4">CBS domain-containing protein</fullName>
    </submittedName>
</protein>
<dbReference type="OMA" id="WLPSPFE"/>
<reference evidence="4" key="1">
    <citation type="submission" date="2022-08" db="EMBL/GenBank/DDBJ databases">
        <title>Genomic Encyclopedia of Type Strains, Phase V (KMG-V): Genome sequencing to study the core and pangenomes of soil and plant-associated prokaryotes.</title>
        <authorList>
            <person name="Whitman W."/>
        </authorList>
    </citation>
    <scope>NUCLEOTIDE SEQUENCE</scope>
    <source>
        <strain evidence="5">SP3002</strain>
        <strain evidence="4">SP3026</strain>
    </source>
</reference>
<evidence type="ECO:0000256" key="1">
    <source>
        <dbReference type="ARBA" id="ARBA00023122"/>
    </source>
</evidence>
<sequence length="156" mass="17066">MKWNSAKDLMTADVQTVDASWPIDRVAQFLTDHGISGAPVVKDDQLVGVISLTDIARHNGTAGEPASDRPASFYRSELETEYAEEDLENLQISEGGETTAEHVMTPQVYDVNEHTSVQQVAQVMHRGGIHRVFVTTNGEVRGVITALDMLEVVATM</sequence>
<feature type="domain" description="CBS" evidence="3">
    <location>
        <begin position="104"/>
        <end position="156"/>
    </location>
</feature>
<dbReference type="RefSeq" id="WP_011403158.1">
    <property type="nucleotide sequence ID" value="NZ_CALTRY010000026.1"/>
</dbReference>
<evidence type="ECO:0000313" key="5">
    <source>
        <dbReference type="EMBL" id="MCS4158190.1"/>
    </source>
</evidence>
<dbReference type="PANTHER" id="PTHR43080:SF29">
    <property type="entry name" value="OS02G0818000 PROTEIN"/>
    <property type="match status" value="1"/>
</dbReference>
<dbReference type="PROSITE" id="PS51371">
    <property type="entry name" value="CBS"/>
    <property type="match status" value="2"/>
</dbReference>
<dbReference type="Proteomes" id="UP001155110">
    <property type="component" value="Unassembled WGS sequence"/>
</dbReference>
<dbReference type="InterPro" id="IPR051257">
    <property type="entry name" value="Diverse_CBS-Domain"/>
</dbReference>
<evidence type="ECO:0000313" key="4">
    <source>
        <dbReference type="EMBL" id="MCS4121853.1"/>
    </source>
</evidence>
<dbReference type="InterPro" id="IPR000644">
    <property type="entry name" value="CBS_dom"/>
</dbReference>
<dbReference type="Gene3D" id="3.10.580.10">
    <property type="entry name" value="CBS-domain"/>
    <property type="match status" value="1"/>
</dbReference>
<dbReference type="Proteomes" id="UP001155144">
    <property type="component" value="Unassembled WGS sequence"/>
</dbReference>
<dbReference type="SMART" id="SM00116">
    <property type="entry name" value="CBS"/>
    <property type="match status" value="2"/>
</dbReference>
<keyword evidence="1 2" id="KW-0129">CBS domain</keyword>
<dbReference type="PANTHER" id="PTHR43080">
    <property type="entry name" value="CBS DOMAIN-CONTAINING PROTEIN CBSX3, MITOCHONDRIAL"/>
    <property type="match status" value="1"/>
</dbReference>
<evidence type="ECO:0000256" key="2">
    <source>
        <dbReference type="PROSITE-ProRule" id="PRU00703"/>
    </source>
</evidence>
<accession>A0A9X2PS82</accession>
<gene>
    <name evidence="4" type="ORF">GGP45_002206</name>
    <name evidence="5" type="ORF">GGP99_002162</name>
</gene>
<feature type="domain" description="CBS" evidence="3">
    <location>
        <begin position="10"/>
        <end position="67"/>
    </location>
</feature>
<evidence type="ECO:0000313" key="6">
    <source>
        <dbReference type="Proteomes" id="UP001155144"/>
    </source>
</evidence>
<dbReference type="EMBL" id="JANTZM010000010">
    <property type="protein sequence ID" value="MCS4158190.1"/>
    <property type="molecule type" value="Genomic_DNA"/>
</dbReference>
<organism evidence="4 6">
    <name type="scientific">Salinibacter ruber</name>
    <dbReference type="NCBI Taxonomy" id="146919"/>
    <lineage>
        <taxon>Bacteria</taxon>
        <taxon>Pseudomonadati</taxon>
        <taxon>Rhodothermota</taxon>
        <taxon>Rhodothermia</taxon>
        <taxon>Rhodothermales</taxon>
        <taxon>Salinibacteraceae</taxon>
        <taxon>Salinibacter</taxon>
    </lineage>
</organism>
<dbReference type="GeneID" id="83727302"/>
<evidence type="ECO:0000259" key="3">
    <source>
        <dbReference type="PROSITE" id="PS51371"/>
    </source>
</evidence>
<proteinExistence type="predicted"/>
<dbReference type="Pfam" id="PF00571">
    <property type="entry name" value="CBS"/>
    <property type="match status" value="2"/>
</dbReference>
<dbReference type="InterPro" id="IPR046342">
    <property type="entry name" value="CBS_dom_sf"/>
</dbReference>
<name>A0A9X2PS82_9BACT</name>
<dbReference type="EMBL" id="JANUBL010000003">
    <property type="protein sequence ID" value="MCS4121853.1"/>
    <property type="molecule type" value="Genomic_DNA"/>
</dbReference>
<dbReference type="SUPFAM" id="SSF54631">
    <property type="entry name" value="CBS-domain pair"/>
    <property type="match status" value="1"/>
</dbReference>
<dbReference type="AlphaFoldDB" id="A0A9X2PS82"/>